<dbReference type="CDD" id="cd03441">
    <property type="entry name" value="R_hydratase_like"/>
    <property type="match status" value="1"/>
</dbReference>
<dbReference type="AlphaFoldDB" id="A0A164JCT2"/>
<dbReference type="PANTHER" id="PTHR43841:SF3">
    <property type="entry name" value="(3R)-HYDROXYACYL-ACP DEHYDRATASE SUBUNIT HADB"/>
    <property type="match status" value="1"/>
</dbReference>
<dbReference type="STRING" id="455432.AWN90_04775"/>
<name>A0A164JCT2_9NOCA</name>
<dbReference type="OrthoDB" id="5415111at2"/>
<dbReference type="Proteomes" id="UP000076512">
    <property type="component" value="Unassembled WGS sequence"/>
</dbReference>
<dbReference type="InterPro" id="IPR003965">
    <property type="entry name" value="Fatty_acid_synthase"/>
</dbReference>
<dbReference type="GO" id="GO:0005835">
    <property type="term" value="C:fatty acid synthase complex"/>
    <property type="evidence" value="ECO:0007669"/>
    <property type="project" value="InterPro"/>
</dbReference>
<feature type="domain" description="FAS1-like dehydratase" evidence="3">
    <location>
        <begin position="10"/>
        <end position="130"/>
    </location>
</feature>
<evidence type="ECO:0000313" key="4">
    <source>
        <dbReference type="EMBL" id="KZM70275.1"/>
    </source>
</evidence>
<evidence type="ECO:0008006" key="6">
    <source>
        <dbReference type="Google" id="ProtNLM"/>
    </source>
</evidence>
<evidence type="ECO:0000259" key="3">
    <source>
        <dbReference type="Pfam" id="PF13452"/>
    </source>
</evidence>
<dbReference type="NCBIfam" id="NF040620">
    <property type="entry name" value="fused_HadA_HadB"/>
    <property type="match status" value="1"/>
</dbReference>
<dbReference type="Pfam" id="PF01575">
    <property type="entry name" value="MaoC_dehydratas"/>
    <property type="match status" value="1"/>
</dbReference>
<dbReference type="GO" id="GO:0006633">
    <property type="term" value="P:fatty acid biosynthetic process"/>
    <property type="evidence" value="ECO:0007669"/>
    <property type="project" value="InterPro"/>
</dbReference>
<organism evidence="4 5">
    <name type="scientific">Nocardia terpenica</name>
    <dbReference type="NCBI Taxonomy" id="455432"/>
    <lineage>
        <taxon>Bacteria</taxon>
        <taxon>Bacillati</taxon>
        <taxon>Actinomycetota</taxon>
        <taxon>Actinomycetes</taxon>
        <taxon>Mycobacteriales</taxon>
        <taxon>Nocardiaceae</taxon>
        <taxon>Nocardia</taxon>
    </lineage>
</organism>
<comment type="similarity">
    <text evidence="1">Belongs to the enoyl-CoA hydratase/isomerase family.</text>
</comment>
<reference evidence="4 5" key="1">
    <citation type="submission" date="2016-04" db="EMBL/GenBank/DDBJ databases">
        <authorList>
            <person name="Evans L.H."/>
            <person name="Alamgir A."/>
            <person name="Owens N."/>
            <person name="Weber N.D."/>
            <person name="Virtaneva K."/>
            <person name="Barbian K."/>
            <person name="Babar A."/>
            <person name="Rosenke K."/>
        </authorList>
    </citation>
    <scope>NUCLEOTIDE SEQUENCE [LARGE SCALE GENOMIC DNA]</scope>
    <source>
        <strain evidence="4 5">IFM 0406</strain>
    </source>
</reference>
<evidence type="ECO:0000259" key="2">
    <source>
        <dbReference type="Pfam" id="PF01575"/>
    </source>
</evidence>
<dbReference type="InterPro" id="IPR039569">
    <property type="entry name" value="FAS1-like_DH_region"/>
</dbReference>
<dbReference type="PANTHER" id="PTHR43841">
    <property type="entry name" value="3-HYDROXYACYL-THIOESTER DEHYDRATASE HTDX-RELATED"/>
    <property type="match status" value="1"/>
</dbReference>
<dbReference type="Pfam" id="PF13452">
    <property type="entry name" value="FAS1_DH_region"/>
    <property type="match status" value="1"/>
</dbReference>
<accession>A0A164JCT2</accession>
<dbReference type="PRINTS" id="PR01483">
    <property type="entry name" value="FASYNTHASE"/>
</dbReference>
<dbReference type="Gene3D" id="3.10.129.10">
    <property type="entry name" value="Hotdog Thioesterase"/>
    <property type="match status" value="2"/>
</dbReference>
<dbReference type="InterPro" id="IPR002539">
    <property type="entry name" value="MaoC-like_dom"/>
</dbReference>
<sequence length="334" mass="36176">MSTRRWFRLPDHYEVGREKIREFARAVQNDHPVHRDDECARKLGYLGVVAPPTFTAILTVNGIRAVLNTVLPDRDLSQVLHAEQTFEIHRAVVAGDRLRCAVQITSIRSPADTDFVALRFVVTDQSGYLVRVESTTLAIRRGESVRPDIARLVDTVAMRGDGDRTPYLIPITAAADLPTSASGPYRGPDVDTVPRADRLAVGQALPPRAARLTRGDLVNYAGVSGDPNPIHFSDAAAEFAGLPTVVAHGMLTMGVTAGYLTSWLGDPTAIRTFGVRFSRPAEIPARAAADLELTGRIRALGPDTATVALDVRAAGEQLFSRAFAEVQLSATTFE</sequence>
<protein>
    <recommendedName>
        <fullName evidence="6">(R)-hydratase</fullName>
    </recommendedName>
</protein>
<dbReference type="EMBL" id="LWGR01000016">
    <property type="protein sequence ID" value="KZM70275.1"/>
    <property type="molecule type" value="Genomic_DNA"/>
</dbReference>
<evidence type="ECO:0000256" key="1">
    <source>
        <dbReference type="ARBA" id="ARBA00005254"/>
    </source>
</evidence>
<feature type="domain" description="MaoC-like" evidence="2">
    <location>
        <begin position="208"/>
        <end position="297"/>
    </location>
</feature>
<dbReference type="InterPro" id="IPR029069">
    <property type="entry name" value="HotDog_dom_sf"/>
</dbReference>
<proteinExistence type="inferred from homology"/>
<dbReference type="GO" id="GO:0004312">
    <property type="term" value="F:fatty acid synthase activity"/>
    <property type="evidence" value="ECO:0007669"/>
    <property type="project" value="InterPro"/>
</dbReference>
<comment type="caution">
    <text evidence="4">The sequence shown here is derived from an EMBL/GenBank/DDBJ whole genome shotgun (WGS) entry which is preliminary data.</text>
</comment>
<gene>
    <name evidence="4" type="ORF">AWN90_04775</name>
</gene>
<keyword evidence="5" id="KW-1185">Reference proteome</keyword>
<evidence type="ECO:0000313" key="5">
    <source>
        <dbReference type="Proteomes" id="UP000076512"/>
    </source>
</evidence>
<dbReference type="SUPFAM" id="SSF54637">
    <property type="entry name" value="Thioesterase/thiol ester dehydrase-isomerase"/>
    <property type="match status" value="2"/>
</dbReference>